<keyword evidence="2" id="KW-0812">Transmembrane</keyword>
<name>A0A2R6AU51_9ARCH</name>
<keyword evidence="2" id="KW-0472">Membrane</keyword>
<dbReference type="PANTHER" id="PTHR31956:SF1">
    <property type="entry name" value="NON-SPECIFIC PHOSPHOLIPASE C1"/>
    <property type="match status" value="1"/>
</dbReference>
<dbReference type="Proteomes" id="UP000240322">
    <property type="component" value="Unassembled WGS sequence"/>
</dbReference>
<dbReference type="Pfam" id="PF04185">
    <property type="entry name" value="Phosphoesterase"/>
    <property type="match status" value="1"/>
</dbReference>
<keyword evidence="2" id="KW-1133">Transmembrane helix</keyword>
<proteinExistence type="predicted"/>
<dbReference type="EMBL" id="NEXE01000081">
    <property type="protein sequence ID" value="PSN89916.1"/>
    <property type="molecule type" value="Genomic_DNA"/>
</dbReference>
<feature type="transmembrane region" description="Helical" evidence="2">
    <location>
        <begin position="431"/>
        <end position="450"/>
    </location>
</feature>
<protein>
    <recommendedName>
        <fullName evidence="5">Phosphoesterase</fullName>
    </recommendedName>
</protein>
<dbReference type="AlphaFoldDB" id="A0A2R6AU51"/>
<gene>
    <name evidence="3" type="ORF">B9Q03_07915</name>
</gene>
<dbReference type="GO" id="GO:0042578">
    <property type="term" value="F:phosphoric ester hydrolase activity"/>
    <property type="evidence" value="ECO:0007669"/>
    <property type="project" value="UniProtKB-ARBA"/>
</dbReference>
<organism evidence="3 4">
    <name type="scientific">Candidatus Marsarchaeota G2 archaeon OSP_D</name>
    <dbReference type="NCBI Taxonomy" id="1978157"/>
    <lineage>
        <taxon>Archaea</taxon>
        <taxon>Candidatus Marsarchaeota</taxon>
        <taxon>Candidatus Marsarchaeota group 2</taxon>
    </lineage>
</organism>
<dbReference type="InterPro" id="IPR017850">
    <property type="entry name" value="Alkaline_phosphatase_core_sf"/>
</dbReference>
<dbReference type="InterPro" id="IPR007312">
    <property type="entry name" value="Phosphoesterase"/>
</dbReference>
<evidence type="ECO:0008006" key="5">
    <source>
        <dbReference type="Google" id="ProtNLM"/>
    </source>
</evidence>
<accession>A0A2R6AU51</accession>
<evidence type="ECO:0000313" key="3">
    <source>
        <dbReference type="EMBL" id="PSN89916.1"/>
    </source>
</evidence>
<evidence type="ECO:0000313" key="4">
    <source>
        <dbReference type="Proteomes" id="UP000240322"/>
    </source>
</evidence>
<keyword evidence="1" id="KW-0378">Hydrolase</keyword>
<dbReference type="PANTHER" id="PTHR31956">
    <property type="entry name" value="NON-SPECIFIC PHOSPHOLIPASE C4-RELATED"/>
    <property type="match status" value="1"/>
</dbReference>
<dbReference type="CDD" id="cd16013">
    <property type="entry name" value="AcpA"/>
    <property type="match status" value="1"/>
</dbReference>
<dbReference type="Gene3D" id="3.40.720.10">
    <property type="entry name" value="Alkaline Phosphatase, subunit A"/>
    <property type="match status" value="2"/>
</dbReference>
<comment type="caution">
    <text evidence="3">The sequence shown here is derived from an EMBL/GenBank/DDBJ whole genome shotgun (WGS) entry which is preliminary data.</text>
</comment>
<sequence>MGEGYHTWVKNRPTLGILLLIFIATGSTPQTTPYTRTPFKHVVIIMMENHSFDNIFGVYPLDNNTVNNPIARAIEKPSNLLGLTVGLNLTPVQGYSTPDPVEGRQTYLRDWDQGKMDGFRANSGVQAMTYYTSKQLALEWDLAELFAIGDEYFSAYMGPTTPNRLMSLAGYTPVSGDYGPPPYIPFNQTIFAELDNYGVSWGYYVQGYDGTPYPLNYLYGAKSLNVGGVADFERELSNGTLPPVSWVMPVGGGESEFDQHPPYNVTAGELWLMGVVDHVMESRYWSNTVVFITYDEGGGYYDSIPPTTLDGSLLGFRVPFIVVSAYTKEGYVSHTLLNHCSLLAFIDYNWGLPPLNRCVGESNIPLDVFYFQQSRPPIVLNNSSVFPVPPQIPFDALPYSRSGSTSTNLGSMGVTPWVGRDKPVYPIAGEVLGLGAFLTLISTLIIVGRLRRGSRGAGMIAWGSRSKAPRVSKSSVERVDHHMRLKHAGSQGDTRWWEMCVNPLGAVGG</sequence>
<reference evidence="3 4" key="1">
    <citation type="submission" date="2017-04" db="EMBL/GenBank/DDBJ databases">
        <title>Novel microbial lineages endemic to geothermal iron-oxide mats fill important gaps in the evolutionary history of Archaea.</title>
        <authorList>
            <person name="Jay Z.J."/>
            <person name="Beam J.P."/>
            <person name="Dlakic M."/>
            <person name="Rusch D.B."/>
            <person name="Kozubal M.A."/>
            <person name="Inskeep W.P."/>
        </authorList>
    </citation>
    <scope>NUCLEOTIDE SEQUENCE [LARGE SCALE GENOMIC DNA]</scope>
    <source>
        <strain evidence="3">OSP_D</strain>
    </source>
</reference>
<evidence type="ECO:0000256" key="1">
    <source>
        <dbReference type="ARBA" id="ARBA00022801"/>
    </source>
</evidence>
<evidence type="ECO:0000256" key="2">
    <source>
        <dbReference type="SAM" id="Phobius"/>
    </source>
</evidence>